<sequence length="183" mass="19952">MGLLFPVVAGIPSFCGTGGWGRCFPVWLESRVSAERVNGAVVSRCGWNPEFMRNGWMGPLFPVVAGIPRLCGTGGWGRCFPVWLESRVYAERVDGAVVSRCGWNPEIMRNGWMGPLFAVVAGIPSFCGTGGWGRCFPLWLESRVYAERVDGAVVSRCGELEPASRFSCQFCEVGSELLIHILG</sequence>
<evidence type="ECO:0000313" key="1">
    <source>
        <dbReference type="EMBL" id="KAK7482364.1"/>
    </source>
</evidence>
<proteinExistence type="predicted"/>
<evidence type="ECO:0000313" key="2">
    <source>
        <dbReference type="Proteomes" id="UP001519460"/>
    </source>
</evidence>
<keyword evidence="2" id="KW-1185">Reference proteome</keyword>
<reference evidence="1 2" key="1">
    <citation type="journal article" date="2023" name="Sci. Data">
        <title>Genome assembly of the Korean intertidal mud-creeper Batillaria attramentaria.</title>
        <authorList>
            <person name="Patra A.K."/>
            <person name="Ho P.T."/>
            <person name="Jun S."/>
            <person name="Lee S.J."/>
            <person name="Kim Y."/>
            <person name="Won Y.J."/>
        </authorList>
    </citation>
    <scope>NUCLEOTIDE SEQUENCE [LARGE SCALE GENOMIC DNA]</scope>
    <source>
        <strain evidence="1">Wonlab-2016</strain>
    </source>
</reference>
<dbReference type="Proteomes" id="UP001519460">
    <property type="component" value="Unassembled WGS sequence"/>
</dbReference>
<accession>A0ABD0K545</accession>
<gene>
    <name evidence="1" type="ORF">BaRGS_00026383</name>
</gene>
<dbReference type="AlphaFoldDB" id="A0ABD0K545"/>
<organism evidence="1 2">
    <name type="scientific">Batillaria attramentaria</name>
    <dbReference type="NCBI Taxonomy" id="370345"/>
    <lineage>
        <taxon>Eukaryota</taxon>
        <taxon>Metazoa</taxon>
        <taxon>Spiralia</taxon>
        <taxon>Lophotrochozoa</taxon>
        <taxon>Mollusca</taxon>
        <taxon>Gastropoda</taxon>
        <taxon>Caenogastropoda</taxon>
        <taxon>Sorbeoconcha</taxon>
        <taxon>Cerithioidea</taxon>
        <taxon>Batillariidae</taxon>
        <taxon>Batillaria</taxon>
    </lineage>
</organism>
<protein>
    <submittedName>
        <fullName evidence="1">Uncharacterized protein</fullName>
    </submittedName>
</protein>
<name>A0ABD0K545_9CAEN</name>
<dbReference type="EMBL" id="JACVVK020000246">
    <property type="protein sequence ID" value="KAK7482364.1"/>
    <property type="molecule type" value="Genomic_DNA"/>
</dbReference>
<comment type="caution">
    <text evidence="1">The sequence shown here is derived from an EMBL/GenBank/DDBJ whole genome shotgun (WGS) entry which is preliminary data.</text>
</comment>